<name>A0A6N6WG47_9BURK</name>
<evidence type="ECO:0000313" key="2">
    <source>
        <dbReference type="Proteomes" id="UP000463700"/>
    </source>
</evidence>
<organism evidence="1 2">
    <name type="scientific">Paraburkholderia madseniana</name>
    <dbReference type="NCBI Taxonomy" id="2599607"/>
    <lineage>
        <taxon>Bacteria</taxon>
        <taxon>Pseudomonadati</taxon>
        <taxon>Pseudomonadota</taxon>
        <taxon>Betaproteobacteria</taxon>
        <taxon>Burkholderiales</taxon>
        <taxon>Burkholderiaceae</taxon>
        <taxon>Paraburkholderia</taxon>
    </lineage>
</organism>
<accession>A0A6N6WG47</accession>
<evidence type="ECO:0000313" key="1">
    <source>
        <dbReference type="EMBL" id="KAE8759642.1"/>
    </source>
</evidence>
<gene>
    <name evidence="1" type="ORF">FSO04_12105</name>
</gene>
<sequence>MNSKKAFTFDPNLFAFTDNEKRFWADDTAWQFLRCNPRYQDAFDARRKQKSTPETLEKILTHVRDPQPDMIACAQDTSCTEFGIAAWLDYEQERLPELKGPDDSWFFPLRCLDRTDSVHELRKRGVLAEKLRDHSWLTVRETQFGYDAVAPTVPGCPVWKKREHKKKLVCVAFDCSIPPESQLLALATLARKHREQWSKQIRTTDTPTVIVEEIGWRNIFKSDDYLTHRHRTVAIDALGPIQKQIDDCRISVRKVHEDLIEEDQQRKKKNPNIDDDELLRRFGERFPIPKPSKDIEPAPKSNRYLKVLLKIAEALPVDALKSADMQKSKEEYEKLVKGIAKDIKIIHGTDEPPPWMEDLYNRLGDMHMPRAKKLINDRYKWIIYAQASFAKDNKHAK</sequence>
<proteinExistence type="predicted"/>
<dbReference type="EMBL" id="VOSW01000019">
    <property type="protein sequence ID" value="KAE8759642.1"/>
    <property type="molecule type" value="Genomic_DNA"/>
</dbReference>
<reference evidence="1 2" key="1">
    <citation type="journal article" date="2020" name="Int. J. Syst. Evol. Microbiol.">
        <title>Paraburkholderia madseniana sp. nov., a phenolic acid-degrading bacterium isolated from acidic forest soil.</title>
        <authorList>
            <person name="Wilhelm R.C."/>
            <person name="Murphy S.J.L."/>
            <person name="Feriancek N.M."/>
            <person name="Karasz D.C."/>
            <person name="DeRito C.M."/>
            <person name="Newman J.D."/>
            <person name="Buckley D.H."/>
        </authorList>
    </citation>
    <scope>NUCLEOTIDE SEQUENCE [LARGE SCALE GENOMIC DNA]</scope>
    <source>
        <strain evidence="1 2">RP11</strain>
    </source>
</reference>
<comment type="caution">
    <text evidence="1">The sequence shown here is derived from an EMBL/GenBank/DDBJ whole genome shotgun (WGS) entry which is preliminary data.</text>
</comment>
<dbReference type="RefSeq" id="WP_154559912.1">
    <property type="nucleotide sequence ID" value="NZ_VOSW01000019.1"/>
</dbReference>
<protein>
    <submittedName>
        <fullName evidence="1">Uncharacterized protein</fullName>
    </submittedName>
</protein>
<dbReference type="OrthoDB" id="9083611at2"/>
<dbReference type="AlphaFoldDB" id="A0A6N6WG47"/>
<dbReference type="Proteomes" id="UP000463700">
    <property type="component" value="Unassembled WGS sequence"/>
</dbReference>